<keyword evidence="2" id="KW-1185">Reference proteome</keyword>
<comment type="caution">
    <text evidence="1">The sequence shown here is derived from an EMBL/GenBank/DDBJ whole genome shotgun (WGS) entry which is preliminary data.</text>
</comment>
<proteinExistence type="predicted"/>
<name>A0A939HLR3_9MICC</name>
<sequence length="110" mass="11666">MNTSPSSAGDPNYDIYTIDFLNDPAAAGLGPEFAGMGLLRISVEGSGQHATALVEHDYAVTALTARRDLEGFIALSATAVRWLRLGWPEEWGTPELPPTWAPAYPAGGHA</sequence>
<evidence type="ECO:0000313" key="2">
    <source>
        <dbReference type="Proteomes" id="UP000664164"/>
    </source>
</evidence>
<dbReference type="EMBL" id="JAFNLL010000050">
    <property type="protein sequence ID" value="MBO1269603.1"/>
    <property type="molecule type" value="Genomic_DNA"/>
</dbReference>
<evidence type="ECO:0000313" key="1">
    <source>
        <dbReference type="EMBL" id="MBO1269603.1"/>
    </source>
</evidence>
<gene>
    <name evidence="1" type="ORF">J1902_16805</name>
</gene>
<dbReference type="Proteomes" id="UP000664164">
    <property type="component" value="Unassembled WGS sequence"/>
</dbReference>
<accession>A0A939HLR3</accession>
<organism evidence="1 2">
    <name type="scientific">Arthrobacter cavernae</name>
    <dbReference type="NCBI Taxonomy" id="2817681"/>
    <lineage>
        <taxon>Bacteria</taxon>
        <taxon>Bacillati</taxon>
        <taxon>Actinomycetota</taxon>
        <taxon>Actinomycetes</taxon>
        <taxon>Micrococcales</taxon>
        <taxon>Micrococcaceae</taxon>
        <taxon>Arthrobacter</taxon>
    </lineage>
</organism>
<dbReference type="AlphaFoldDB" id="A0A939HLR3"/>
<reference evidence="1" key="1">
    <citation type="submission" date="2021-03" db="EMBL/GenBank/DDBJ databases">
        <title>A new species, PO-11, isolated from a karst cave deposit.</title>
        <authorList>
            <person name="Zhaoxiaoyong W."/>
        </authorList>
    </citation>
    <scope>NUCLEOTIDE SEQUENCE</scope>
    <source>
        <strain evidence="1">PO-11</strain>
    </source>
</reference>
<protein>
    <submittedName>
        <fullName evidence="1">Uncharacterized protein</fullName>
    </submittedName>
</protein>
<dbReference type="RefSeq" id="WP_207617459.1">
    <property type="nucleotide sequence ID" value="NZ_JAFNLL010000050.1"/>
</dbReference>